<dbReference type="InterPro" id="IPR001845">
    <property type="entry name" value="HTH_ArsR_DNA-bd_dom"/>
</dbReference>
<dbReference type="SMART" id="SM00418">
    <property type="entry name" value="HTH_ARSR"/>
    <property type="match status" value="1"/>
</dbReference>
<accession>A0ABY6HPK6</accession>
<dbReference type="SUPFAM" id="SSF46785">
    <property type="entry name" value="Winged helix' DNA-binding domain"/>
    <property type="match status" value="1"/>
</dbReference>
<evidence type="ECO:0000313" key="3">
    <source>
        <dbReference type="Proteomes" id="UP001208689"/>
    </source>
</evidence>
<dbReference type="InterPro" id="IPR011991">
    <property type="entry name" value="ArsR-like_HTH"/>
</dbReference>
<reference evidence="2" key="1">
    <citation type="submission" date="2022-09" db="EMBL/GenBank/DDBJ databases">
        <title>Actin cytoskeleton and complex cell architecture in an #Asgard archaeon.</title>
        <authorList>
            <person name="Ponce Toledo R.I."/>
            <person name="Schleper C."/>
            <person name="Rodrigues Oliveira T."/>
            <person name="Wollweber F."/>
            <person name="Xu J."/>
            <person name="Rittmann S."/>
            <person name="Klingl A."/>
            <person name="Pilhofer M."/>
        </authorList>
    </citation>
    <scope>NUCLEOTIDE SEQUENCE</scope>
    <source>
        <strain evidence="2">B-35</strain>
    </source>
</reference>
<evidence type="ECO:0000259" key="1">
    <source>
        <dbReference type="SMART" id="SM00418"/>
    </source>
</evidence>
<keyword evidence="3" id="KW-1185">Reference proteome</keyword>
<organism evidence="2 3">
    <name type="scientific">Candidatus Lokiarchaeum ossiferum</name>
    <dbReference type="NCBI Taxonomy" id="2951803"/>
    <lineage>
        <taxon>Archaea</taxon>
        <taxon>Promethearchaeati</taxon>
        <taxon>Promethearchaeota</taxon>
        <taxon>Promethearchaeia</taxon>
        <taxon>Promethearchaeales</taxon>
        <taxon>Promethearchaeaceae</taxon>
        <taxon>Candidatus Lokiarchaeum</taxon>
    </lineage>
</organism>
<name>A0ABY6HPK6_9ARCH</name>
<dbReference type="InterPro" id="IPR036388">
    <property type="entry name" value="WH-like_DNA-bd_sf"/>
</dbReference>
<evidence type="ECO:0000313" key="2">
    <source>
        <dbReference type="EMBL" id="UYP44494.1"/>
    </source>
</evidence>
<protein>
    <recommendedName>
        <fullName evidence="1">HTH arsR-type domain-containing protein</fullName>
    </recommendedName>
</protein>
<gene>
    <name evidence="2" type="ORF">NEF87_000779</name>
</gene>
<dbReference type="CDD" id="cd00090">
    <property type="entry name" value="HTH_ARSR"/>
    <property type="match status" value="1"/>
</dbReference>
<dbReference type="Pfam" id="PF01022">
    <property type="entry name" value="HTH_5"/>
    <property type="match status" value="1"/>
</dbReference>
<sequence length="262" mass="30391">MYSHMCKLIKLPKIRYYYMGYKDLLNVFANPIRVQILLLLEDCEYSSSEITAKLGNISNSEISRHLKRLVDVELVERDPISRKYNLAHYGMLILQNFAPMNFLFVNSNYFTSHRISDLPFNLTRDIFQLKNAEIIDGTGYFVHKMTDFLINGKKFSIMSDSPFPGDISKKKVDLIIPQNLQPEKEKYSKILPQPPLLCVKFMEKIPISVAFSDLGEGFLSFPSISDQKPDFGTTFYVTDKSGIDYLKKIWNYFWKNAFIPST</sequence>
<dbReference type="Proteomes" id="UP001208689">
    <property type="component" value="Chromosome"/>
</dbReference>
<dbReference type="InterPro" id="IPR036390">
    <property type="entry name" value="WH_DNA-bd_sf"/>
</dbReference>
<feature type="domain" description="HTH arsR-type" evidence="1">
    <location>
        <begin position="23"/>
        <end position="98"/>
    </location>
</feature>
<dbReference type="EMBL" id="CP104013">
    <property type="protein sequence ID" value="UYP44494.1"/>
    <property type="molecule type" value="Genomic_DNA"/>
</dbReference>
<dbReference type="Gene3D" id="1.10.10.10">
    <property type="entry name" value="Winged helix-like DNA-binding domain superfamily/Winged helix DNA-binding domain"/>
    <property type="match status" value="1"/>
</dbReference>
<proteinExistence type="predicted"/>